<sequence length="256" mass="28476">MAQVRDTLRALYLGDDRTASLFQLGLLIFDLATVAFFVAMSFTDPPEWIVRVEVALAVFIGLDFAARLAIAWKKLSFLLAPSTLADLIVLVSLLTPLVGGNLAFLRIMRATRLFRAYHVLTLLRRRFAWIRHNEETAQAVANLLVFVFFTSACVFVLQSSSNPDIDDYVDALYFTVTTLTTTGFGDITLVGEYGRLLAVLIMIFGVSLFLRLAQTVFRPGKVTHPCPHCGLRRHDQDAVHCKHCGELLDIPTEGLG</sequence>
<feature type="transmembrane region" description="Helical" evidence="11">
    <location>
        <begin position="139"/>
        <end position="157"/>
    </location>
</feature>
<evidence type="ECO:0000256" key="4">
    <source>
        <dbReference type="ARBA" id="ARBA00022692"/>
    </source>
</evidence>
<evidence type="ECO:0000256" key="7">
    <source>
        <dbReference type="ARBA" id="ARBA00022989"/>
    </source>
</evidence>
<dbReference type="GO" id="GO:0016020">
    <property type="term" value="C:membrane"/>
    <property type="evidence" value="ECO:0007669"/>
    <property type="project" value="UniProtKB-SubCell"/>
</dbReference>
<feature type="domain" description="Potassium channel" evidence="12">
    <location>
        <begin position="143"/>
        <end position="217"/>
    </location>
</feature>
<evidence type="ECO:0000256" key="2">
    <source>
        <dbReference type="ARBA" id="ARBA00022448"/>
    </source>
</evidence>
<comment type="caution">
    <text evidence="13">The sequence shown here is derived from an EMBL/GenBank/DDBJ whole genome shotgun (WGS) entry which is preliminary data.</text>
</comment>
<gene>
    <name evidence="13" type="ORF">PZ740_08965</name>
</gene>
<dbReference type="AlphaFoldDB" id="A0AAP3XRI3"/>
<evidence type="ECO:0000256" key="6">
    <source>
        <dbReference type="ARBA" id="ARBA00022958"/>
    </source>
</evidence>
<reference evidence="13 14" key="1">
    <citation type="submission" date="2023-03" db="EMBL/GenBank/DDBJ databases">
        <title>YIM 152171 draft genome.</title>
        <authorList>
            <person name="Yang Z."/>
        </authorList>
    </citation>
    <scope>NUCLEOTIDE SEQUENCE [LARGE SCALE GENOMIC DNA]</scope>
    <source>
        <strain evidence="13 14">YIM 152171</strain>
    </source>
</reference>
<evidence type="ECO:0000313" key="13">
    <source>
        <dbReference type="EMBL" id="MDF1586513.1"/>
    </source>
</evidence>
<keyword evidence="7 11" id="KW-1133">Transmembrane helix</keyword>
<evidence type="ECO:0000256" key="3">
    <source>
        <dbReference type="ARBA" id="ARBA00022538"/>
    </source>
</evidence>
<dbReference type="PANTHER" id="PTHR10027">
    <property type="entry name" value="CALCIUM-ACTIVATED POTASSIUM CHANNEL ALPHA CHAIN"/>
    <property type="match status" value="1"/>
</dbReference>
<dbReference type="PANTHER" id="PTHR10027:SF10">
    <property type="entry name" value="SLOWPOKE 2, ISOFORM D"/>
    <property type="match status" value="1"/>
</dbReference>
<evidence type="ECO:0000256" key="1">
    <source>
        <dbReference type="ARBA" id="ARBA00004141"/>
    </source>
</evidence>
<feature type="transmembrane region" description="Helical" evidence="11">
    <location>
        <begin position="54"/>
        <end position="72"/>
    </location>
</feature>
<keyword evidence="14" id="KW-1185">Reference proteome</keyword>
<proteinExistence type="predicted"/>
<feature type="transmembrane region" description="Helical" evidence="11">
    <location>
        <begin position="84"/>
        <end position="105"/>
    </location>
</feature>
<protein>
    <submittedName>
        <fullName evidence="13">Ion channel</fullName>
    </submittedName>
</protein>
<evidence type="ECO:0000256" key="8">
    <source>
        <dbReference type="ARBA" id="ARBA00023065"/>
    </source>
</evidence>
<organism evidence="13 14">
    <name type="scientific">Marinimicrococcus flavescens</name>
    <dbReference type="NCBI Taxonomy" id="3031815"/>
    <lineage>
        <taxon>Bacteria</taxon>
        <taxon>Pseudomonadati</taxon>
        <taxon>Pseudomonadota</taxon>
        <taxon>Alphaproteobacteria</taxon>
        <taxon>Geminicoccales</taxon>
        <taxon>Geminicoccaceae</taxon>
        <taxon>Marinimicrococcus</taxon>
    </lineage>
</organism>
<dbReference type="RefSeq" id="WP_327788928.1">
    <property type="nucleotide sequence ID" value="NZ_JARGEQ010000090.1"/>
</dbReference>
<dbReference type="Gene3D" id="1.20.120.350">
    <property type="entry name" value="Voltage-gated potassium channels. Chain C"/>
    <property type="match status" value="1"/>
</dbReference>
<dbReference type="EMBL" id="JARGEQ010000090">
    <property type="protein sequence ID" value="MDF1586513.1"/>
    <property type="molecule type" value="Genomic_DNA"/>
</dbReference>
<dbReference type="GO" id="GO:0005249">
    <property type="term" value="F:voltage-gated potassium channel activity"/>
    <property type="evidence" value="ECO:0007669"/>
    <property type="project" value="InterPro"/>
</dbReference>
<evidence type="ECO:0000256" key="10">
    <source>
        <dbReference type="ARBA" id="ARBA00023303"/>
    </source>
</evidence>
<evidence type="ECO:0000256" key="11">
    <source>
        <dbReference type="SAM" id="Phobius"/>
    </source>
</evidence>
<keyword evidence="9 11" id="KW-0472">Membrane</keyword>
<keyword evidence="3" id="KW-0633">Potassium transport</keyword>
<dbReference type="InterPro" id="IPR003938">
    <property type="entry name" value="K_chnl_volt-dep_EAG/ELK/ERG"/>
</dbReference>
<keyword evidence="5" id="KW-0631">Potassium channel</keyword>
<dbReference type="Gene3D" id="1.10.287.70">
    <property type="match status" value="1"/>
</dbReference>
<comment type="subcellular location">
    <subcellularLocation>
        <location evidence="1">Membrane</location>
        <topology evidence="1">Multi-pass membrane protein</topology>
    </subcellularLocation>
</comment>
<dbReference type="Proteomes" id="UP001301140">
    <property type="component" value="Unassembled WGS sequence"/>
</dbReference>
<dbReference type="SUPFAM" id="SSF81324">
    <property type="entry name" value="Voltage-gated potassium channels"/>
    <property type="match status" value="1"/>
</dbReference>
<dbReference type="InterPro" id="IPR013099">
    <property type="entry name" value="K_chnl_dom"/>
</dbReference>
<accession>A0AAP3XRI3</accession>
<evidence type="ECO:0000313" key="14">
    <source>
        <dbReference type="Proteomes" id="UP001301140"/>
    </source>
</evidence>
<dbReference type="Pfam" id="PF07885">
    <property type="entry name" value="Ion_trans_2"/>
    <property type="match status" value="1"/>
</dbReference>
<name>A0AAP3XRI3_9PROT</name>
<keyword evidence="2" id="KW-0813">Transport</keyword>
<keyword evidence="8" id="KW-0406">Ion transport</keyword>
<keyword evidence="10" id="KW-0407">Ion channel</keyword>
<feature type="transmembrane region" description="Helical" evidence="11">
    <location>
        <begin position="20"/>
        <end position="42"/>
    </location>
</feature>
<dbReference type="PRINTS" id="PR01463">
    <property type="entry name" value="EAGCHANLFMLY"/>
</dbReference>
<dbReference type="InterPro" id="IPR027359">
    <property type="entry name" value="Volt_channel_dom_sf"/>
</dbReference>
<evidence type="ECO:0000259" key="12">
    <source>
        <dbReference type="Pfam" id="PF07885"/>
    </source>
</evidence>
<dbReference type="InterPro" id="IPR047871">
    <property type="entry name" value="K_chnl_Slo-like"/>
</dbReference>
<evidence type="ECO:0000256" key="9">
    <source>
        <dbReference type="ARBA" id="ARBA00023136"/>
    </source>
</evidence>
<keyword evidence="6" id="KW-0630">Potassium</keyword>
<evidence type="ECO:0000256" key="5">
    <source>
        <dbReference type="ARBA" id="ARBA00022826"/>
    </source>
</evidence>
<keyword evidence="4 11" id="KW-0812">Transmembrane</keyword>
<feature type="transmembrane region" description="Helical" evidence="11">
    <location>
        <begin position="193"/>
        <end position="213"/>
    </location>
</feature>